<dbReference type="Pfam" id="PF12698">
    <property type="entry name" value="ABC2_membrane_3"/>
    <property type="match status" value="1"/>
</dbReference>
<feature type="transmembrane region" description="Helical" evidence="6">
    <location>
        <begin position="245"/>
        <end position="266"/>
    </location>
</feature>
<dbReference type="PANTHER" id="PTHR30294">
    <property type="entry name" value="MEMBRANE COMPONENT OF ABC TRANSPORTER YHHJ-RELATED"/>
    <property type="match status" value="1"/>
</dbReference>
<feature type="transmembrane region" description="Helical" evidence="6">
    <location>
        <begin position="20"/>
        <end position="47"/>
    </location>
</feature>
<keyword evidence="9" id="KW-1185">Reference proteome</keyword>
<evidence type="ECO:0000256" key="6">
    <source>
        <dbReference type="SAM" id="Phobius"/>
    </source>
</evidence>
<dbReference type="Gene3D" id="3.40.1710.10">
    <property type="entry name" value="abc type-2 transporter like domain"/>
    <property type="match status" value="1"/>
</dbReference>
<dbReference type="RefSeq" id="WP_107035965.1">
    <property type="nucleotide sequence ID" value="NZ_CAPVKT010000008.1"/>
</dbReference>
<name>A0A2V1IZ26_9BACT</name>
<feature type="transmembrane region" description="Helical" evidence="6">
    <location>
        <begin position="367"/>
        <end position="384"/>
    </location>
</feature>
<sequence>MSHTRDNWLTSLFRVWRREFYLVFHDLGVMLFFFALPLFYPIVYTLIYNPELIRDMPIAVVDHSRTAPSRELARMVDATDGLKVYQYAPDMEAARRMMNRKEVYGILEIPAGYARQLGRGEQANVTYYADVSLLLRYRQALFNLTDLQMAIATRHQQEKIASGGLLLQDIGGSPIDSQSVMMGDPTQGFASFIMPGVLVLILHQSLILGVAMLAGGSAERRRRNGGLDPMSVDAPASATLIGKTLCYTTIYIPMALYALHFVPWMFTLPHLDSMLDSLVYILPMTVAASMLGFCVASFVTEREASLMVVVFTSVVFLFLSGLTWPRYAMGSFWQLVGGFIPATWGIEGFIRLNSNGATFAQQSHPAMMLWGLAALYFALAWILTRRFGLFAGARRTSPRTV</sequence>
<keyword evidence="5 6" id="KW-0472">Membrane</keyword>
<dbReference type="GO" id="GO:0140359">
    <property type="term" value="F:ABC-type transporter activity"/>
    <property type="evidence" value="ECO:0007669"/>
    <property type="project" value="InterPro"/>
</dbReference>
<dbReference type="PANTHER" id="PTHR30294:SF46">
    <property type="entry name" value="ABC TRANSPORTER PERMEASE"/>
    <property type="match status" value="1"/>
</dbReference>
<comment type="subcellular location">
    <subcellularLocation>
        <location evidence="1">Cell membrane</location>
        <topology evidence="1">Multi-pass membrane protein</topology>
    </subcellularLocation>
</comment>
<evidence type="ECO:0000256" key="4">
    <source>
        <dbReference type="ARBA" id="ARBA00022989"/>
    </source>
</evidence>
<feature type="transmembrane region" description="Helical" evidence="6">
    <location>
        <begin position="306"/>
        <end position="324"/>
    </location>
</feature>
<organism evidence="8 9">
    <name type="scientific">Paramuribaculum intestinale</name>
    <dbReference type="NCBI Taxonomy" id="2094151"/>
    <lineage>
        <taxon>Bacteria</taxon>
        <taxon>Pseudomonadati</taxon>
        <taxon>Bacteroidota</taxon>
        <taxon>Bacteroidia</taxon>
        <taxon>Bacteroidales</taxon>
        <taxon>Muribaculaceae</taxon>
        <taxon>Paramuribaculum</taxon>
    </lineage>
</organism>
<comment type="caution">
    <text evidence="8">The sequence shown here is derived from an EMBL/GenBank/DDBJ whole genome shotgun (WGS) entry which is preliminary data.</text>
</comment>
<evidence type="ECO:0000259" key="7">
    <source>
        <dbReference type="Pfam" id="PF12698"/>
    </source>
</evidence>
<dbReference type="InterPro" id="IPR013525">
    <property type="entry name" value="ABC2_TM"/>
</dbReference>
<evidence type="ECO:0000256" key="3">
    <source>
        <dbReference type="ARBA" id="ARBA00022692"/>
    </source>
</evidence>
<evidence type="ECO:0000256" key="5">
    <source>
        <dbReference type="ARBA" id="ARBA00023136"/>
    </source>
</evidence>
<keyword evidence="4 6" id="KW-1133">Transmembrane helix</keyword>
<feature type="transmembrane region" description="Helical" evidence="6">
    <location>
        <begin position="278"/>
        <end position="299"/>
    </location>
</feature>
<dbReference type="AlphaFoldDB" id="A0A2V1IZ26"/>
<evidence type="ECO:0000256" key="1">
    <source>
        <dbReference type="ARBA" id="ARBA00004651"/>
    </source>
</evidence>
<proteinExistence type="predicted"/>
<dbReference type="Proteomes" id="UP000244925">
    <property type="component" value="Unassembled WGS sequence"/>
</dbReference>
<reference evidence="9" key="1">
    <citation type="submission" date="2018-02" db="EMBL/GenBank/DDBJ databases">
        <authorList>
            <person name="Clavel T."/>
            <person name="Strowig T."/>
        </authorList>
    </citation>
    <scope>NUCLEOTIDE SEQUENCE [LARGE SCALE GENOMIC DNA]</scope>
    <source>
        <strain evidence="9">DSM 100764</strain>
    </source>
</reference>
<evidence type="ECO:0000256" key="2">
    <source>
        <dbReference type="ARBA" id="ARBA00022475"/>
    </source>
</evidence>
<dbReference type="InterPro" id="IPR051449">
    <property type="entry name" value="ABC-2_transporter_component"/>
</dbReference>
<keyword evidence="2" id="KW-1003">Cell membrane</keyword>
<gene>
    <name evidence="8" type="ORF">C5O25_06680</name>
</gene>
<keyword evidence="3 6" id="KW-0812">Transmembrane</keyword>
<evidence type="ECO:0000313" key="9">
    <source>
        <dbReference type="Proteomes" id="UP000244925"/>
    </source>
</evidence>
<feature type="transmembrane region" description="Helical" evidence="6">
    <location>
        <begin position="189"/>
        <end position="214"/>
    </location>
</feature>
<evidence type="ECO:0000313" key="8">
    <source>
        <dbReference type="EMBL" id="PWB07590.1"/>
    </source>
</evidence>
<protein>
    <submittedName>
        <fullName evidence="8">ABC transporter permease</fullName>
    </submittedName>
</protein>
<dbReference type="GO" id="GO:0005886">
    <property type="term" value="C:plasma membrane"/>
    <property type="evidence" value="ECO:0007669"/>
    <property type="project" value="UniProtKB-SubCell"/>
</dbReference>
<dbReference type="EMBL" id="PUBV01000011">
    <property type="protein sequence ID" value="PWB07590.1"/>
    <property type="molecule type" value="Genomic_DNA"/>
</dbReference>
<feature type="domain" description="ABC-2 type transporter transmembrane" evidence="7">
    <location>
        <begin position="30"/>
        <end position="382"/>
    </location>
</feature>
<accession>A0A2V1IZ26</accession>